<dbReference type="AlphaFoldDB" id="A0A8S3GEC1"/>
<dbReference type="PANTHER" id="PTHR43544">
    <property type="entry name" value="SHORT-CHAIN DEHYDROGENASE/REDUCTASE"/>
    <property type="match status" value="1"/>
</dbReference>
<dbReference type="InterPro" id="IPR036291">
    <property type="entry name" value="NAD(P)-bd_dom_sf"/>
</dbReference>
<protein>
    <submittedName>
        <fullName evidence="1">Uncharacterized protein</fullName>
    </submittedName>
</protein>
<dbReference type="InterPro" id="IPR002347">
    <property type="entry name" value="SDR_fam"/>
</dbReference>
<dbReference type="PANTHER" id="PTHR43544:SF2">
    <property type="entry name" value="OXIDOREDUCTASE"/>
    <property type="match status" value="1"/>
</dbReference>
<accession>A0A8S3GEC1</accession>
<evidence type="ECO:0000313" key="2">
    <source>
        <dbReference type="Proteomes" id="UP000681967"/>
    </source>
</evidence>
<organism evidence="1 2">
    <name type="scientific">Rotaria magnacalcarata</name>
    <dbReference type="NCBI Taxonomy" id="392030"/>
    <lineage>
        <taxon>Eukaryota</taxon>
        <taxon>Metazoa</taxon>
        <taxon>Spiralia</taxon>
        <taxon>Gnathifera</taxon>
        <taxon>Rotifera</taxon>
        <taxon>Eurotatoria</taxon>
        <taxon>Bdelloidea</taxon>
        <taxon>Philodinida</taxon>
        <taxon>Philodinidae</taxon>
        <taxon>Rotaria</taxon>
    </lineage>
</organism>
<dbReference type="Gene3D" id="3.40.50.720">
    <property type="entry name" value="NAD(P)-binding Rossmann-like Domain"/>
    <property type="match status" value="1"/>
</dbReference>
<dbReference type="EMBL" id="CAJOBH010266064">
    <property type="protein sequence ID" value="CAF5161041.1"/>
    <property type="molecule type" value="Genomic_DNA"/>
</dbReference>
<reference evidence="1" key="1">
    <citation type="submission" date="2021-02" db="EMBL/GenBank/DDBJ databases">
        <authorList>
            <person name="Nowell W R."/>
        </authorList>
    </citation>
    <scope>NUCLEOTIDE SEQUENCE</scope>
</reference>
<comment type="caution">
    <text evidence="1">The sequence shown here is derived from an EMBL/GenBank/DDBJ whole genome shotgun (WGS) entry which is preliminary data.</text>
</comment>
<dbReference type="GO" id="GO:0016491">
    <property type="term" value="F:oxidoreductase activity"/>
    <property type="evidence" value="ECO:0007669"/>
    <property type="project" value="TreeGrafter"/>
</dbReference>
<dbReference type="Pfam" id="PF00106">
    <property type="entry name" value="adh_short"/>
    <property type="match status" value="1"/>
</dbReference>
<dbReference type="Proteomes" id="UP000681967">
    <property type="component" value="Unassembled WGS sequence"/>
</dbReference>
<name>A0A8S3GEC1_9BILA</name>
<sequence>ESKDISEPTSSLICKTLFDVNQQPIDYHATNSWLSRLKDLSATEINEVFTINTLAPFILNSKLKILMTDRHPNPDSVKFIINVSAMEGSFSRSNKTDRHPHTNAAKAALNMMTRTSAQDYQQSNIYMVSVDTGTLMKINLHCSSYNFFSRYT</sequence>
<proteinExistence type="predicted"/>
<evidence type="ECO:0000313" key="1">
    <source>
        <dbReference type="EMBL" id="CAF5161041.1"/>
    </source>
</evidence>
<dbReference type="GO" id="GO:0005737">
    <property type="term" value="C:cytoplasm"/>
    <property type="evidence" value="ECO:0007669"/>
    <property type="project" value="TreeGrafter"/>
</dbReference>
<gene>
    <name evidence="1" type="ORF">BYL167_LOCUS74578</name>
</gene>
<feature type="non-terminal residue" evidence="1">
    <location>
        <position position="1"/>
    </location>
</feature>
<dbReference type="SUPFAM" id="SSF51735">
    <property type="entry name" value="NAD(P)-binding Rossmann-fold domains"/>
    <property type="match status" value="1"/>
</dbReference>
<dbReference type="InterPro" id="IPR051468">
    <property type="entry name" value="Fungal_SecMetab_SDRs"/>
</dbReference>